<comment type="caution">
    <text evidence="1">The sequence shown here is derived from an EMBL/GenBank/DDBJ whole genome shotgun (WGS) entry which is preliminary data.</text>
</comment>
<gene>
    <name evidence="1" type="ORF">GRG538_LOCUS19616</name>
</gene>
<dbReference type="AlphaFoldDB" id="A0A818JE89"/>
<evidence type="ECO:0000313" key="1">
    <source>
        <dbReference type="EMBL" id="CAF3537965.1"/>
    </source>
</evidence>
<organism evidence="1 2">
    <name type="scientific">Rotaria socialis</name>
    <dbReference type="NCBI Taxonomy" id="392032"/>
    <lineage>
        <taxon>Eukaryota</taxon>
        <taxon>Metazoa</taxon>
        <taxon>Spiralia</taxon>
        <taxon>Gnathifera</taxon>
        <taxon>Rotifera</taxon>
        <taxon>Eurotatoria</taxon>
        <taxon>Bdelloidea</taxon>
        <taxon>Philodinida</taxon>
        <taxon>Philodinidae</taxon>
        <taxon>Rotaria</taxon>
    </lineage>
</organism>
<feature type="non-terminal residue" evidence="1">
    <location>
        <position position="32"/>
    </location>
</feature>
<name>A0A818JE89_9BILA</name>
<protein>
    <submittedName>
        <fullName evidence="1">Uncharacterized protein</fullName>
    </submittedName>
</protein>
<accession>A0A818JE89</accession>
<sequence length="32" mass="3499">MLLNGVQAVLTLIKSTCLERVYVISISGNYSI</sequence>
<evidence type="ECO:0000313" key="2">
    <source>
        <dbReference type="Proteomes" id="UP000663872"/>
    </source>
</evidence>
<reference evidence="1" key="1">
    <citation type="submission" date="2021-02" db="EMBL/GenBank/DDBJ databases">
        <authorList>
            <person name="Nowell W R."/>
        </authorList>
    </citation>
    <scope>NUCLEOTIDE SEQUENCE</scope>
</reference>
<dbReference type="EMBL" id="CAJNYT010003188">
    <property type="protein sequence ID" value="CAF3537965.1"/>
    <property type="molecule type" value="Genomic_DNA"/>
</dbReference>
<dbReference type="Proteomes" id="UP000663872">
    <property type="component" value="Unassembled WGS sequence"/>
</dbReference>
<proteinExistence type="predicted"/>